<dbReference type="Gene3D" id="1.20.120.230">
    <property type="entry name" value="Alpha-catenin/vinculin-like"/>
    <property type="match status" value="1"/>
</dbReference>
<evidence type="ECO:0000313" key="3">
    <source>
        <dbReference type="EMBL" id="VDM98964.1"/>
    </source>
</evidence>
<reference evidence="3 4" key="2">
    <citation type="submission" date="2018-08" db="EMBL/GenBank/DDBJ databases">
        <authorList>
            <person name="Laetsch R D."/>
            <person name="Stevens L."/>
            <person name="Kumar S."/>
            <person name="Blaxter L. M."/>
        </authorList>
    </citation>
    <scope>NUCLEOTIDE SEQUENCE [LARGE SCALE GENOMIC DNA]</scope>
</reference>
<gene>
    <name evidence="3" type="ORF">NOO_LOCUS12424</name>
</gene>
<dbReference type="GO" id="GO:0005737">
    <property type="term" value="C:cytoplasm"/>
    <property type="evidence" value="ECO:0007669"/>
    <property type="project" value="UniProtKB-SubCell"/>
</dbReference>
<dbReference type="InterPro" id="IPR036723">
    <property type="entry name" value="Alpha-catenin/vinculin-like_sf"/>
</dbReference>
<dbReference type="OrthoDB" id="5824734at2759"/>
<reference evidence="5" key="1">
    <citation type="submission" date="2016-06" db="UniProtKB">
        <authorList>
            <consortium name="WormBaseParasite"/>
        </authorList>
    </citation>
    <scope>IDENTIFICATION</scope>
</reference>
<proteinExistence type="predicted"/>
<organism evidence="5">
    <name type="scientific">Onchocerca ochengi</name>
    <name type="common">Filarial nematode worm</name>
    <dbReference type="NCBI Taxonomy" id="42157"/>
    <lineage>
        <taxon>Eukaryota</taxon>
        <taxon>Metazoa</taxon>
        <taxon>Ecdysozoa</taxon>
        <taxon>Nematoda</taxon>
        <taxon>Chromadorea</taxon>
        <taxon>Rhabditida</taxon>
        <taxon>Spirurina</taxon>
        <taxon>Spiruromorpha</taxon>
        <taxon>Filarioidea</taxon>
        <taxon>Onchocercidae</taxon>
        <taxon>Onchocerca</taxon>
    </lineage>
</organism>
<evidence type="ECO:0000313" key="5">
    <source>
        <dbReference type="WBParaSite" id="nOo.2.0.1.t12424-RA"/>
    </source>
</evidence>
<comment type="subcellular location">
    <subcellularLocation>
        <location evidence="1">Cytoplasm</location>
    </subcellularLocation>
</comment>
<evidence type="ECO:0000256" key="1">
    <source>
        <dbReference type="ARBA" id="ARBA00004496"/>
    </source>
</evidence>
<protein>
    <submittedName>
        <fullName evidence="5">Methyl-accepting chemotaxis protein</fullName>
    </submittedName>
</protein>
<dbReference type="AlphaFoldDB" id="A0A182EW78"/>
<sequence>MVSMASIQAEMNIDEVKTRTVEQLIAPLIHQVTSLMNPNGMHSLKRSGKNGAVLVAAIEQTVRNFVEIGRSAIAECPAAVGNALKQLNETLQDVEHA</sequence>
<dbReference type="GO" id="GO:0007155">
    <property type="term" value="P:cell adhesion"/>
    <property type="evidence" value="ECO:0007669"/>
    <property type="project" value="InterPro"/>
</dbReference>
<keyword evidence="2" id="KW-0963">Cytoplasm</keyword>
<evidence type="ECO:0000313" key="4">
    <source>
        <dbReference type="Proteomes" id="UP000271087"/>
    </source>
</evidence>
<dbReference type="Proteomes" id="UP000271087">
    <property type="component" value="Unassembled WGS sequence"/>
</dbReference>
<accession>A0A182EW78</accession>
<dbReference type="SUPFAM" id="SSF47220">
    <property type="entry name" value="alpha-catenin/vinculin-like"/>
    <property type="match status" value="1"/>
</dbReference>
<keyword evidence="4" id="KW-1185">Reference proteome</keyword>
<dbReference type="EMBL" id="UYRW01010619">
    <property type="protein sequence ID" value="VDM98964.1"/>
    <property type="molecule type" value="Genomic_DNA"/>
</dbReference>
<dbReference type="STRING" id="42157.A0A182EW78"/>
<name>A0A182EW78_ONCOC</name>
<dbReference type="WBParaSite" id="nOo.2.0.1.t12424-RA">
    <property type="protein sequence ID" value="nOo.2.0.1.t12424-RA"/>
    <property type="gene ID" value="nOo.2.0.1.g12424"/>
</dbReference>
<dbReference type="GO" id="GO:0051015">
    <property type="term" value="F:actin filament binding"/>
    <property type="evidence" value="ECO:0007669"/>
    <property type="project" value="InterPro"/>
</dbReference>
<evidence type="ECO:0000256" key="2">
    <source>
        <dbReference type="ARBA" id="ARBA00022490"/>
    </source>
</evidence>